<keyword evidence="3" id="KW-1185">Reference proteome</keyword>
<comment type="caution">
    <text evidence="2">The sequence shown here is derived from an EMBL/GenBank/DDBJ whole genome shotgun (WGS) entry which is preliminary data.</text>
</comment>
<dbReference type="SUPFAM" id="SSF46785">
    <property type="entry name" value="Winged helix' DNA-binding domain"/>
    <property type="match status" value="1"/>
</dbReference>
<sequence>MESEGHMTAGNEVVAEFASTCLLMRTRLISRVLTGIYDEALREFGLTSPQFALLVVISRMAPASRAEIGRRHHQDRSTLTRNLKLMLSGGWIKEVPGDAGGRARPLVLTAAGTSLLKKVAPAWRKAQEQAKTLLGDDNVVAIADMAKRLMKAKPA</sequence>
<dbReference type="PANTHER" id="PTHR33164">
    <property type="entry name" value="TRANSCRIPTIONAL REGULATOR, MARR FAMILY"/>
    <property type="match status" value="1"/>
</dbReference>
<dbReference type="InterPro" id="IPR036390">
    <property type="entry name" value="WH_DNA-bd_sf"/>
</dbReference>
<organism evidence="2 3">
    <name type="scientific">Luteolibacter soli</name>
    <dbReference type="NCBI Taxonomy" id="3135280"/>
    <lineage>
        <taxon>Bacteria</taxon>
        <taxon>Pseudomonadati</taxon>
        <taxon>Verrucomicrobiota</taxon>
        <taxon>Verrucomicrobiia</taxon>
        <taxon>Verrucomicrobiales</taxon>
        <taxon>Verrucomicrobiaceae</taxon>
        <taxon>Luteolibacter</taxon>
    </lineage>
</organism>
<proteinExistence type="predicted"/>
<feature type="domain" description="HTH marR-type" evidence="1">
    <location>
        <begin position="19"/>
        <end position="151"/>
    </location>
</feature>
<dbReference type="Pfam" id="PF12802">
    <property type="entry name" value="MarR_2"/>
    <property type="match status" value="1"/>
</dbReference>
<dbReference type="EMBL" id="JBBUKT010000019">
    <property type="protein sequence ID" value="MEK7954421.1"/>
    <property type="molecule type" value="Genomic_DNA"/>
</dbReference>
<dbReference type="InterPro" id="IPR036388">
    <property type="entry name" value="WH-like_DNA-bd_sf"/>
</dbReference>
<gene>
    <name evidence="2" type="ORF">WKV53_28140</name>
</gene>
<dbReference type="InterPro" id="IPR039422">
    <property type="entry name" value="MarR/SlyA-like"/>
</dbReference>
<reference evidence="2 3" key="1">
    <citation type="submission" date="2024-04" db="EMBL/GenBank/DDBJ databases">
        <title>Luteolibacter sp. isolated from soil.</title>
        <authorList>
            <person name="An J."/>
        </authorList>
    </citation>
    <scope>NUCLEOTIDE SEQUENCE [LARGE SCALE GENOMIC DNA]</scope>
    <source>
        <strain evidence="2 3">Y139</strain>
    </source>
</reference>
<accession>A0ABU9B501</accession>
<dbReference type="PANTHER" id="PTHR33164:SF105">
    <property type="entry name" value="TRANSCRIPTIONAL REPRESSOR PROTEIN-RELATED"/>
    <property type="match status" value="1"/>
</dbReference>
<dbReference type="Proteomes" id="UP001371305">
    <property type="component" value="Unassembled WGS sequence"/>
</dbReference>
<dbReference type="PROSITE" id="PS50995">
    <property type="entry name" value="HTH_MARR_2"/>
    <property type="match status" value="1"/>
</dbReference>
<dbReference type="SMART" id="SM00347">
    <property type="entry name" value="HTH_MARR"/>
    <property type="match status" value="1"/>
</dbReference>
<dbReference type="Gene3D" id="1.10.10.10">
    <property type="entry name" value="Winged helix-like DNA-binding domain superfamily/Winged helix DNA-binding domain"/>
    <property type="match status" value="1"/>
</dbReference>
<protein>
    <submittedName>
        <fullName evidence="2">MarR family winged helix-turn-helix transcriptional regulator</fullName>
    </submittedName>
</protein>
<name>A0ABU9B501_9BACT</name>
<evidence type="ECO:0000313" key="2">
    <source>
        <dbReference type="EMBL" id="MEK7954421.1"/>
    </source>
</evidence>
<evidence type="ECO:0000313" key="3">
    <source>
        <dbReference type="Proteomes" id="UP001371305"/>
    </source>
</evidence>
<dbReference type="InterPro" id="IPR000835">
    <property type="entry name" value="HTH_MarR-typ"/>
</dbReference>
<evidence type="ECO:0000259" key="1">
    <source>
        <dbReference type="PROSITE" id="PS50995"/>
    </source>
</evidence>
<dbReference type="RefSeq" id="WP_341408190.1">
    <property type="nucleotide sequence ID" value="NZ_JBBUKT010000019.1"/>
</dbReference>